<proteinExistence type="predicted"/>
<organism evidence="1 2">
    <name type="scientific">Photobacterium angustum</name>
    <dbReference type="NCBI Taxonomy" id="661"/>
    <lineage>
        <taxon>Bacteria</taxon>
        <taxon>Pseudomonadati</taxon>
        <taxon>Pseudomonadota</taxon>
        <taxon>Gammaproteobacteria</taxon>
        <taxon>Vibrionales</taxon>
        <taxon>Vibrionaceae</taxon>
        <taxon>Photobacterium</taxon>
    </lineage>
</organism>
<dbReference type="Proteomes" id="UP000238730">
    <property type="component" value="Unassembled WGS sequence"/>
</dbReference>
<gene>
    <name evidence="1" type="ORF">BTO08_05495</name>
</gene>
<evidence type="ECO:0000313" key="2">
    <source>
        <dbReference type="Proteomes" id="UP000238730"/>
    </source>
</evidence>
<accession>A0A2S7VXS2</accession>
<evidence type="ECO:0000313" key="1">
    <source>
        <dbReference type="EMBL" id="PQJ66917.1"/>
    </source>
</evidence>
<protein>
    <submittedName>
        <fullName evidence="1">Uncharacterized protein</fullName>
    </submittedName>
</protein>
<sequence length="145" mass="16781">MLKKAFLGIFLALLFIFSQAIFNAINTQSTYLFTKEYPAFGSEIIKVNLNDGRIKINVIRKNKENRVISSSLFSGVFLKIQNHYYTFGIKRLNKSREVDFTFRNFYIDSLRTKEAVYISDDRGILELDSGKSIYLSSLLLGQKIR</sequence>
<dbReference type="EMBL" id="MSCJ01000001">
    <property type="protein sequence ID" value="PQJ66917.1"/>
    <property type="molecule type" value="Genomic_DNA"/>
</dbReference>
<reference evidence="1 2" key="1">
    <citation type="submission" date="2016-12" db="EMBL/GenBank/DDBJ databases">
        <title>Diversity of luminous bacteria.</title>
        <authorList>
            <person name="Yoshizawa S."/>
            <person name="Kogure K."/>
        </authorList>
    </citation>
    <scope>NUCLEOTIDE SEQUENCE [LARGE SCALE GENOMIC DNA]</scope>
    <source>
        <strain evidence="1 2">LC1-200</strain>
    </source>
</reference>
<dbReference type="OrthoDB" id="5826995at2"/>
<dbReference type="AlphaFoldDB" id="A0A2S7VXS2"/>
<name>A0A2S7VXS2_PHOAN</name>
<dbReference type="RefSeq" id="WP_105060220.1">
    <property type="nucleotide sequence ID" value="NZ_MSCJ01000001.1"/>
</dbReference>
<comment type="caution">
    <text evidence="1">The sequence shown here is derived from an EMBL/GenBank/DDBJ whole genome shotgun (WGS) entry which is preliminary data.</text>
</comment>